<keyword evidence="6 8" id="KW-1133">Transmembrane helix</keyword>
<dbReference type="Gene3D" id="1.20.1560.10">
    <property type="entry name" value="ABC transporter type 1, transmembrane domain"/>
    <property type="match status" value="2"/>
</dbReference>
<feature type="domain" description="ABC transporter" evidence="9">
    <location>
        <begin position="954"/>
        <end position="1171"/>
    </location>
</feature>
<comment type="similarity">
    <text evidence="1">Belongs to the ABC transporter superfamily. ABCD family. Peroxisomal fatty acyl CoA transporter (TC 3.A.1.203) subfamily.</text>
</comment>
<evidence type="ECO:0000256" key="1">
    <source>
        <dbReference type="ARBA" id="ARBA00008575"/>
    </source>
</evidence>
<evidence type="ECO:0000256" key="6">
    <source>
        <dbReference type="ARBA" id="ARBA00022989"/>
    </source>
</evidence>
<dbReference type="WBParaSite" id="TCONS_00011574.p1">
    <property type="protein sequence ID" value="TCONS_00011574.p1"/>
    <property type="gene ID" value="XLOC_006131"/>
</dbReference>
<dbReference type="GO" id="GO:0005324">
    <property type="term" value="F:long-chain fatty acid transmembrane transporter activity"/>
    <property type="evidence" value="ECO:0007669"/>
    <property type="project" value="TreeGrafter"/>
</dbReference>
<dbReference type="Proteomes" id="UP000035681">
    <property type="component" value="Unplaced"/>
</dbReference>
<dbReference type="InterPro" id="IPR011527">
    <property type="entry name" value="ABC1_TM_dom"/>
</dbReference>
<evidence type="ECO:0000256" key="8">
    <source>
        <dbReference type="SAM" id="Phobius"/>
    </source>
</evidence>
<feature type="domain" description="ABC transporter" evidence="9">
    <location>
        <begin position="369"/>
        <end position="610"/>
    </location>
</feature>
<keyword evidence="4" id="KW-0547">Nucleotide-binding</keyword>
<feature type="transmembrane region" description="Helical" evidence="8">
    <location>
        <begin position="274"/>
        <end position="294"/>
    </location>
</feature>
<evidence type="ECO:0000256" key="5">
    <source>
        <dbReference type="ARBA" id="ARBA00022840"/>
    </source>
</evidence>
<dbReference type="InterPro" id="IPR036640">
    <property type="entry name" value="ABC1_TM_sf"/>
</dbReference>
<evidence type="ECO:0000256" key="3">
    <source>
        <dbReference type="ARBA" id="ARBA00022692"/>
    </source>
</evidence>
<dbReference type="SUPFAM" id="SSF90123">
    <property type="entry name" value="ABC transporter transmembrane region"/>
    <property type="match status" value="2"/>
</dbReference>
<evidence type="ECO:0000256" key="4">
    <source>
        <dbReference type="ARBA" id="ARBA00022741"/>
    </source>
</evidence>
<dbReference type="GO" id="GO:0016887">
    <property type="term" value="F:ATP hydrolysis activity"/>
    <property type="evidence" value="ECO:0007669"/>
    <property type="project" value="InterPro"/>
</dbReference>
<dbReference type="InterPro" id="IPR027417">
    <property type="entry name" value="P-loop_NTPase"/>
</dbReference>
<keyword evidence="5" id="KW-0067">ATP-binding</keyword>
<keyword evidence="7 8" id="KW-0472">Membrane</keyword>
<dbReference type="SUPFAM" id="SSF52540">
    <property type="entry name" value="P-loop containing nucleoside triphosphate hydrolases"/>
    <property type="match status" value="2"/>
</dbReference>
<evidence type="ECO:0000256" key="7">
    <source>
        <dbReference type="ARBA" id="ARBA00023136"/>
    </source>
</evidence>
<dbReference type="GO" id="GO:0015910">
    <property type="term" value="P:long-chain fatty acid import into peroxisome"/>
    <property type="evidence" value="ECO:0007669"/>
    <property type="project" value="TreeGrafter"/>
</dbReference>
<keyword evidence="2" id="KW-0813">Transport</keyword>
<dbReference type="PANTHER" id="PTHR11384:SF65">
    <property type="entry name" value="ABC TRANSPORTER DOMAIN-CONTAINING PROTEIN"/>
    <property type="match status" value="1"/>
</dbReference>
<dbReference type="Pfam" id="PF06472">
    <property type="entry name" value="ABC_membrane_2"/>
    <property type="match status" value="2"/>
</dbReference>
<dbReference type="PROSITE" id="PS50893">
    <property type="entry name" value="ABC_TRANSPORTER_2"/>
    <property type="match status" value="2"/>
</dbReference>
<dbReference type="GO" id="GO:0007031">
    <property type="term" value="P:peroxisome organization"/>
    <property type="evidence" value="ECO:0007669"/>
    <property type="project" value="TreeGrafter"/>
</dbReference>
<dbReference type="SMART" id="SM00382">
    <property type="entry name" value="AAA"/>
    <property type="match status" value="2"/>
</dbReference>
<feature type="transmembrane region" description="Helical" evidence="8">
    <location>
        <begin position="71"/>
        <end position="95"/>
    </location>
</feature>
<dbReference type="GO" id="GO:0042760">
    <property type="term" value="P:very long-chain fatty acid catabolic process"/>
    <property type="evidence" value="ECO:0007669"/>
    <property type="project" value="TreeGrafter"/>
</dbReference>
<dbReference type="InterPro" id="IPR003593">
    <property type="entry name" value="AAA+_ATPase"/>
</dbReference>
<dbReference type="GO" id="GO:0005778">
    <property type="term" value="C:peroxisomal membrane"/>
    <property type="evidence" value="ECO:0007669"/>
    <property type="project" value="TreeGrafter"/>
</dbReference>
<name>A0AAF5DHX2_STRER</name>
<evidence type="ECO:0000259" key="9">
    <source>
        <dbReference type="PROSITE" id="PS50893"/>
    </source>
</evidence>
<proteinExistence type="inferred from homology"/>
<dbReference type="InterPro" id="IPR050835">
    <property type="entry name" value="ABC_transporter_sub-D"/>
</dbReference>
<sequence length="1173" mass="136674">MNEKKDFYFDLKFFKALIKLSPSFFEKNNWYSECIIIFTLIISLISEWIGYMIGMIPGQMYSALLNDNSTIFWKIMITGSLMYLVKCFLVALVDFSSQCVYLVFRKNITNALHNACFNNISLYKLIYISNNNIDNPDIRITQDVDKMCKDLATTILPTILICPFVIGYYTYKTYISTGGYGCGMIYGYFIFGTLINKLLISPIAKWTNRVEKCEGNFRYKEVTIKDNIEEISLYKGENFEKFEANKCLDKLLITHFFLYLWRFPNIFWRNFFNYYGALLSYGVQYIPIFVFYTYKDIDPKKLPEIISNNAFIYIYLVNSFTRLTDIALTSGEVAGLLQRVYELLNLCNNLNEKRYDNINTNDENNLSSFTFDNVNISTPKGSVIISEITLSLNQKKNLLIRGSSGSGKTSIIRVLSGLWKITSGQIMSNFTINDIEIIPQKPYLPVGNLSLYQLIIYPLLNDDESIEVGKKIDIIFGLLDRLQLTQLVEKGSNIIDELPNDFINTLTPGEIQRLIFIRSIIKNPKIMILDESTNSVDLEIECIMYDIMKEQNIQYISIGHRKSLERYHDQCLTLKRYDSYTYKKMNQKDDFYFDRQFLKASIHLLHHFFPKNDYKSFLLIIITFILSIMSEVAIYFIGMLPGQFFYVLLKKETQQFWEIIGIASLIYFGKSVIVALVTLSTNLLYLTFRKNITNAINKWYFKGITAYRLINNPYEKIDNPDQRITQDVERMCKNLAERILPPAIICPFIIGYYSYQTCKTVSIYGCCVIYIYFIVGTIVNKILISPLAKHMARVEKAEGNYRYKHVSIRDNCEQIALYRGQEFEKIQANHIFNKLLKTQFIYYLWKIPNLIWQNFFDNTGGILGYALQFIPFILFQSYSDMDVESLAKIISNNAFIYIYLINSFTRLTNIAIVFGDTAGILQRVEQLLLTCKNMKNNEYTKLLPYEDNDENINYIFNDVSLTTQYGQPILKHFSLTLNNNENLLINGVSGTGKTSILRMIIGVWKNNYGKIFSRFNNNDIEIIPQNSYLPVGHLSLFQQLLFPSLYKDDLPDMSQKEKEFYKLFEDLNLLTTIKRLDYINEKPDFEFINHLTPGEVQRLVFIRAIIKKPKLLILDESTNAVGVAMEKKMYEILITRKIQYISVGHRDSLKQYHQKRLTLTGHGDFDLDIIKNN</sequence>
<feature type="transmembrane region" description="Helical" evidence="8">
    <location>
        <begin position="617"/>
        <end position="639"/>
    </location>
</feature>
<feature type="transmembrane region" description="Helical" evidence="8">
    <location>
        <begin position="761"/>
        <end position="783"/>
    </location>
</feature>
<feature type="transmembrane region" description="Helical" evidence="8">
    <location>
        <begin position="30"/>
        <end position="51"/>
    </location>
</feature>
<dbReference type="GO" id="GO:0006635">
    <property type="term" value="P:fatty acid beta-oxidation"/>
    <property type="evidence" value="ECO:0007669"/>
    <property type="project" value="TreeGrafter"/>
</dbReference>
<keyword evidence="10" id="KW-1185">Reference proteome</keyword>
<dbReference type="Gene3D" id="3.40.50.300">
    <property type="entry name" value="P-loop containing nucleotide triphosphate hydrolases"/>
    <property type="match status" value="2"/>
</dbReference>
<dbReference type="GO" id="GO:0005524">
    <property type="term" value="F:ATP binding"/>
    <property type="evidence" value="ECO:0007669"/>
    <property type="project" value="UniProtKB-KW"/>
</dbReference>
<dbReference type="InterPro" id="IPR003439">
    <property type="entry name" value="ABC_transporter-like_ATP-bd"/>
</dbReference>
<feature type="transmembrane region" description="Helical" evidence="8">
    <location>
        <begin position="177"/>
        <end position="199"/>
    </location>
</feature>
<feature type="transmembrane region" description="Helical" evidence="8">
    <location>
        <begin position="151"/>
        <end position="171"/>
    </location>
</feature>
<organism evidence="10 11">
    <name type="scientific">Strongyloides stercoralis</name>
    <name type="common">Threadworm</name>
    <dbReference type="NCBI Taxonomy" id="6248"/>
    <lineage>
        <taxon>Eukaryota</taxon>
        <taxon>Metazoa</taxon>
        <taxon>Ecdysozoa</taxon>
        <taxon>Nematoda</taxon>
        <taxon>Chromadorea</taxon>
        <taxon>Rhabditida</taxon>
        <taxon>Tylenchina</taxon>
        <taxon>Panagrolaimomorpha</taxon>
        <taxon>Strongyloidoidea</taxon>
        <taxon>Strongyloididae</taxon>
        <taxon>Strongyloides</taxon>
    </lineage>
</organism>
<feature type="transmembrane region" description="Helical" evidence="8">
    <location>
        <begin position="659"/>
        <end position="688"/>
    </location>
</feature>
<dbReference type="PANTHER" id="PTHR11384">
    <property type="entry name" value="ATP-BINDING CASSETTE, SUB-FAMILY D MEMBER"/>
    <property type="match status" value="1"/>
</dbReference>
<evidence type="ECO:0000313" key="10">
    <source>
        <dbReference type="Proteomes" id="UP000035681"/>
    </source>
</evidence>
<evidence type="ECO:0000256" key="2">
    <source>
        <dbReference type="ARBA" id="ARBA00022448"/>
    </source>
</evidence>
<reference evidence="11" key="1">
    <citation type="submission" date="2024-02" db="UniProtKB">
        <authorList>
            <consortium name="WormBaseParasite"/>
        </authorList>
    </citation>
    <scope>IDENTIFICATION</scope>
</reference>
<dbReference type="AlphaFoldDB" id="A0AAF5DHX2"/>
<dbReference type="Pfam" id="PF00005">
    <property type="entry name" value="ABC_tran"/>
    <property type="match status" value="2"/>
</dbReference>
<evidence type="ECO:0000313" key="11">
    <source>
        <dbReference type="WBParaSite" id="TCONS_00011574.p1"/>
    </source>
</evidence>
<protein>
    <submittedName>
        <fullName evidence="11">ABC transporter domain-containing protein</fullName>
    </submittedName>
</protein>
<keyword evidence="3 8" id="KW-0812">Transmembrane</keyword>
<dbReference type="GO" id="GO:0140359">
    <property type="term" value="F:ABC-type transporter activity"/>
    <property type="evidence" value="ECO:0007669"/>
    <property type="project" value="InterPro"/>
</dbReference>
<accession>A0AAF5DHX2</accession>